<name>A0ABD1DUS7_CULPP</name>
<evidence type="ECO:0000313" key="3">
    <source>
        <dbReference type="Proteomes" id="UP001562425"/>
    </source>
</evidence>
<evidence type="ECO:0000256" key="1">
    <source>
        <dbReference type="SAM" id="MobiDB-lite"/>
    </source>
</evidence>
<protein>
    <submittedName>
        <fullName evidence="2">Uncharacterized protein</fullName>
    </submittedName>
</protein>
<feature type="compositionally biased region" description="Basic residues" evidence="1">
    <location>
        <begin position="153"/>
        <end position="162"/>
    </location>
</feature>
<keyword evidence="3" id="KW-1185">Reference proteome</keyword>
<feature type="region of interest" description="Disordered" evidence="1">
    <location>
        <begin position="26"/>
        <end position="46"/>
    </location>
</feature>
<evidence type="ECO:0000313" key="2">
    <source>
        <dbReference type="EMBL" id="KAL1403249.1"/>
    </source>
</evidence>
<gene>
    <name evidence="2" type="ORF">pipiens_005753</name>
</gene>
<comment type="caution">
    <text evidence="2">The sequence shown here is derived from an EMBL/GenBank/DDBJ whole genome shotgun (WGS) entry which is preliminary data.</text>
</comment>
<feature type="region of interest" description="Disordered" evidence="1">
    <location>
        <begin position="142"/>
        <end position="162"/>
    </location>
</feature>
<organism evidence="2 3">
    <name type="scientific">Culex pipiens pipiens</name>
    <name type="common">Northern house mosquito</name>
    <dbReference type="NCBI Taxonomy" id="38569"/>
    <lineage>
        <taxon>Eukaryota</taxon>
        <taxon>Metazoa</taxon>
        <taxon>Ecdysozoa</taxon>
        <taxon>Arthropoda</taxon>
        <taxon>Hexapoda</taxon>
        <taxon>Insecta</taxon>
        <taxon>Pterygota</taxon>
        <taxon>Neoptera</taxon>
        <taxon>Endopterygota</taxon>
        <taxon>Diptera</taxon>
        <taxon>Nematocera</taxon>
        <taxon>Culicoidea</taxon>
        <taxon>Culicidae</taxon>
        <taxon>Culicinae</taxon>
        <taxon>Culicini</taxon>
        <taxon>Culex</taxon>
        <taxon>Culex</taxon>
    </lineage>
</organism>
<dbReference type="EMBL" id="JBEHCU010001840">
    <property type="protein sequence ID" value="KAL1403249.1"/>
    <property type="molecule type" value="Genomic_DNA"/>
</dbReference>
<sequence length="238" mass="26946">MKCDANEVKNNSSRLPRNNVRCRTQQAGCSVASPGPPRLAKSSSHSERYVACQKRLNKYHFFRNFNNKLASHQIDSLKALIDALPHDYRSKPVDHEFVQEKQWGFWELDHKSAQAPSADAKTKPAPRTLLISFRLTGIIPNGSRPLRQPLTNRQKHPHHSRTTGKPVWYALYIIEAIILGGIDVHTFPMAKRSALCTKFATALNRSLCHLSTNSVRPVPVRAKQLYALHAQERHQGYG</sequence>
<reference evidence="2 3" key="1">
    <citation type="submission" date="2024-05" db="EMBL/GenBank/DDBJ databases">
        <title>Culex pipiens pipiens assembly and annotation.</title>
        <authorList>
            <person name="Alout H."/>
            <person name="Durand T."/>
        </authorList>
    </citation>
    <scope>NUCLEOTIDE SEQUENCE [LARGE SCALE GENOMIC DNA]</scope>
    <source>
        <strain evidence="2">HA-2024</strain>
        <tissue evidence="2">Whole body</tissue>
    </source>
</reference>
<dbReference type="Proteomes" id="UP001562425">
    <property type="component" value="Unassembled WGS sequence"/>
</dbReference>
<dbReference type="AlphaFoldDB" id="A0ABD1DUS7"/>
<proteinExistence type="predicted"/>
<accession>A0ABD1DUS7</accession>